<dbReference type="STRING" id="348802.A0A0D2F969"/>
<dbReference type="PANTHER" id="PTHR33099">
    <property type="entry name" value="FE2OG DIOXYGENASE DOMAIN-CONTAINING PROTEIN"/>
    <property type="match status" value="1"/>
</dbReference>
<dbReference type="GeneID" id="25327110"/>
<evidence type="ECO:0000313" key="4">
    <source>
        <dbReference type="Proteomes" id="UP000054342"/>
    </source>
</evidence>
<dbReference type="HOGENOM" id="CLU_019613_1_1_1"/>
<sequence>MAVAGGKSKSLQEDFPPSFSVFLLLTKSSHHINCPLHILPRVQYLPLQLSASPVMALTVQHDSNFPDQSYRQGLKEAFVKDCIIEAAVEHLFIELYKNDLLGLFVRAFKPEVVKTKHSAGFNQTVHFSWDYGLCPPPDAPLDPLQPFLKGFVQNLTSYDPETGIGRAPVEQSRDVREVVEEYIEAILQYARLMLDSIGEKSDSDEEEDDQEEGSQVDGDTGKATDTNCTVQSDTIEDASIGTTDESDEVTTTPESPGTFGDIIKWSFHSPDRRFADFGTQIVVERLKEVIGGAEANAAFCCGGCIPIVIADGTGNTSVNNSPPVIVRFDTATGGTHKVTFSGNAGPALFGVNYLVQQCQPATFGVGSREVHNQEFRNAVKLDATQFSTNLDPYNLGILDSVSKTLLPLDGTADACVRPSNKLRAELRNLNVYTGPSGKFKSHVDTPKTPNQVGTLVICLPSKHEGGNLIVRHQDRNVTFTWEDSMSIEWAAFYSHLEHEVEEVKSGHRVTLTYSLFWRESLQSTESLPSPATVASLPLYGELRKIMSLGSFLPKGGTLGLYCTHSYIHNRKSKEVDMPRSLKGVDMAFFMACQELGLNIYTRPVRDPKEMEWYDEYMCNSDSEVASDDALTGDEEGYYDQRRLLHDENSPSVSDEVVLKYDYDGGDWKTKSKATCFHDRLKRIKRERTLLRVNGNAKDKKVAIARSATSFNPTEFNYDIMYDGDAERFDSMWDHEYGVVWLNRPKHKEPHRTYLSYASNEPNVDCEYSYAAIFVDIPEWTKRGKSNSGAT</sequence>
<proteinExistence type="predicted"/>
<evidence type="ECO:0000256" key="1">
    <source>
        <dbReference type="SAM" id="MobiDB-lite"/>
    </source>
</evidence>
<gene>
    <name evidence="3" type="ORF">PV05_05202</name>
</gene>
<name>A0A0D2F969_9EURO</name>
<feature type="domain" description="Fe2OG dioxygenase" evidence="2">
    <location>
        <begin position="418"/>
        <end position="520"/>
    </location>
</feature>
<evidence type="ECO:0000313" key="3">
    <source>
        <dbReference type="EMBL" id="KIW56549.1"/>
    </source>
</evidence>
<accession>A0A0D2F969</accession>
<dbReference type="Gene3D" id="2.60.120.620">
    <property type="entry name" value="q2cbj1_9rhob like domain"/>
    <property type="match status" value="1"/>
</dbReference>
<keyword evidence="4" id="KW-1185">Reference proteome</keyword>
<dbReference type="PROSITE" id="PS51471">
    <property type="entry name" value="FE2OG_OXY"/>
    <property type="match status" value="1"/>
</dbReference>
<dbReference type="InterPro" id="IPR005123">
    <property type="entry name" value="Oxoglu/Fe-dep_dioxygenase_dom"/>
</dbReference>
<feature type="compositionally biased region" description="Polar residues" evidence="1">
    <location>
        <begin position="223"/>
        <end position="233"/>
    </location>
</feature>
<dbReference type="PANTHER" id="PTHR33099:SF7">
    <property type="entry name" value="MYND-TYPE DOMAIN-CONTAINING PROTEIN"/>
    <property type="match status" value="1"/>
</dbReference>
<dbReference type="OrthoDB" id="4157600at2759"/>
<dbReference type="Proteomes" id="UP000054342">
    <property type="component" value="Unassembled WGS sequence"/>
</dbReference>
<protein>
    <recommendedName>
        <fullName evidence="2">Fe2OG dioxygenase domain-containing protein</fullName>
    </recommendedName>
</protein>
<dbReference type="EMBL" id="KN847319">
    <property type="protein sequence ID" value="KIW56549.1"/>
    <property type="molecule type" value="Genomic_DNA"/>
</dbReference>
<feature type="compositionally biased region" description="Acidic residues" evidence="1">
    <location>
        <begin position="202"/>
        <end position="214"/>
    </location>
</feature>
<dbReference type="RefSeq" id="XP_013317133.1">
    <property type="nucleotide sequence ID" value="XM_013461679.1"/>
</dbReference>
<dbReference type="AlphaFoldDB" id="A0A0D2F969"/>
<reference evidence="3 4" key="1">
    <citation type="submission" date="2015-01" db="EMBL/GenBank/DDBJ databases">
        <title>The Genome Sequence of Exophiala xenobiotica CBS118157.</title>
        <authorList>
            <consortium name="The Broad Institute Genomics Platform"/>
            <person name="Cuomo C."/>
            <person name="de Hoog S."/>
            <person name="Gorbushina A."/>
            <person name="Stielow B."/>
            <person name="Teixiera M."/>
            <person name="Abouelleil A."/>
            <person name="Chapman S.B."/>
            <person name="Priest M."/>
            <person name="Young S.K."/>
            <person name="Wortman J."/>
            <person name="Nusbaum C."/>
            <person name="Birren B."/>
        </authorList>
    </citation>
    <scope>NUCLEOTIDE SEQUENCE [LARGE SCALE GENOMIC DNA]</scope>
    <source>
        <strain evidence="3 4">CBS 118157</strain>
    </source>
</reference>
<feature type="region of interest" description="Disordered" evidence="1">
    <location>
        <begin position="199"/>
        <end position="260"/>
    </location>
</feature>
<organism evidence="3 4">
    <name type="scientific">Exophiala xenobiotica</name>
    <dbReference type="NCBI Taxonomy" id="348802"/>
    <lineage>
        <taxon>Eukaryota</taxon>
        <taxon>Fungi</taxon>
        <taxon>Dikarya</taxon>
        <taxon>Ascomycota</taxon>
        <taxon>Pezizomycotina</taxon>
        <taxon>Eurotiomycetes</taxon>
        <taxon>Chaetothyriomycetidae</taxon>
        <taxon>Chaetothyriales</taxon>
        <taxon>Herpotrichiellaceae</taxon>
        <taxon>Exophiala</taxon>
    </lineage>
</organism>
<evidence type="ECO:0000259" key="2">
    <source>
        <dbReference type="PROSITE" id="PS51471"/>
    </source>
</evidence>